<evidence type="ECO:0000313" key="1">
    <source>
        <dbReference type="EMBL" id="GME94944.1"/>
    </source>
</evidence>
<accession>A0ACB5TU39</accession>
<protein>
    <submittedName>
        <fullName evidence="1">Unnamed protein product</fullName>
    </submittedName>
</protein>
<comment type="caution">
    <text evidence="1">The sequence shown here is derived from an EMBL/GenBank/DDBJ whole genome shotgun (WGS) entry which is preliminary data.</text>
</comment>
<evidence type="ECO:0000313" key="2">
    <source>
        <dbReference type="Proteomes" id="UP001165064"/>
    </source>
</evidence>
<name>A0ACB5TU39_AMBMO</name>
<gene>
    <name evidence="1" type="ORF">Amon02_000968200</name>
</gene>
<keyword evidence="2" id="KW-1185">Reference proteome</keyword>
<dbReference type="Proteomes" id="UP001165064">
    <property type="component" value="Unassembled WGS sequence"/>
</dbReference>
<reference evidence="1" key="1">
    <citation type="submission" date="2023-04" db="EMBL/GenBank/DDBJ databases">
        <title>Ambrosiozyma monospora NBRC 10751.</title>
        <authorList>
            <person name="Ichikawa N."/>
            <person name="Sato H."/>
            <person name="Tonouchi N."/>
        </authorList>
    </citation>
    <scope>NUCLEOTIDE SEQUENCE</scope>
    <source>
        <strain evidence="1">NBRC 10751</strain>
    </source>
</reference>
<organism evidence="1 2">
    <name type="scientific">Ambrosiozyma monospora</name>
    <name type="common">Yeast</name>
    <name type="synonym">Endomycopsis monosporus</name>
    <dbReference type="NCBI Taxonomy" id="43982"/>
    <lineage>
        <taxon>Eukaryota</taxon>
        <taxon>Fungi</taxon>
        <taxon>Dikarya</taxon>
        <taxon>Ascomycota</taxon>
        <taxon>Saccharomycotina</taxon>
        <taxon>Pichiomycetes</taxon>
        <taxon>Pichiales</taxon>
        <taxon>Pichiaceae</taxon>
        <taxon>Ambrosiozyma</taxon>
    </lineage>
</organism>
<sequence>MLRRGSKESTTASSTQQQHGSQSQQTSPALLPSTDASTNLSASLNSSQADKERDHAVLSGDESETVNSGERESRWDYHSHSSKLEAPGVSSAGGNGSEKSSRKGSWFSKLRSRSGSKSHHA</sequence>
<proteinExistence type="predicted"/>
<dbReference type="EMBL" id="BSXS01009215">
    <property type="protein sequence ID" value="GME94944.1"/>
    <property type="molecule type" value="Genomic_DNA"/>
</dbReference>